<feature type="region of interest" description="Disordered" evidence="2">
    <location>
        <begin position="212"/>
        <end position="298"/>
    </location>
</feature>
<dbReference type="InterPro" id="IPR005026">
    <property type="entry name" value="SAPAP"/>
</dbReference>
<dbReference type="GO" id="GO:0023052">
    <property type="term" value="P:signaling"/>
    <property type="evidence" value="ECO:0007669"/>
    <property type="project" value="InterPro"/>
</dbReference>
<dbReference type="GO" id="GO:0031616">
    <property type="term" value="C:spindle pole centrosome"/>
    <property type="evidence" value="ECO:0007669"/>
    <property type="project" value="TreeGrafter"/>
</dbReference>
<feature type="compositionally biased region" description="Low complexity" evidence="2">
    <location>
        <begin position="218"/>
        <end position="232"/>
    </location>
</feature>
<name>B3MGZ4_DROAN</name>
<dbReference type="GeneID" id="6496533"/>
<dbReference type="FunCoup" id="B3MGZ4">
    <property type="interactions" value="135"/>
</dbReference>
<feature type="compositionally biased region" description="Basic and acidic residues" evidence="2">
    <location>
        <begin position="67"/>
        <end position="84"/>
    </location>
</feature>
<feature type="compositionally biased region" description="Basic and acidic residues" evidence="2">
    <location>
        <begin position="913"/>
        <end position="925"/>
    </location>
</feature>
<dbReference type="AlphaFoldDB" id="B3MGZ4"/>
<dbReference type="KEGG" id="dan:6496533"/>
<feature type="compositionally biased region" description="Basic and acidic residues" evidence="2">
    <location>
        <begin position="23"/>
        <end position="41"/>
    </location>
</feature>
<evidence type="ECO:0000256" key="2">
    <source>
        <dbReference type="SAM" id="MobiDB-lite"/>
    </source>
</evidence>
<dbReference type="OMA" id="ATGKNRQ"/>
<dbReference type="CTD" id="36498"/>
<dbReference type="OrthoDB" id="10023951at2759"/>
<proteinExistence type="inferred from homology"/>
<dbReference type="GO" id="GO:0051642">
    <property type="term" value="P:centrosome localization"/>
    <property type="evidence" value="ECO:0007669"/>
    <property type="project" value="EnsemblMetazoa"/>
</dbReference>
<dbReference type="PANTHER" id="PTHR12353">
    <property type="entry name" value="DISKS LARGE-ASSOCIATED PROTEIN DAP SAP90/PSD-95-ASSOCIATED PROTEIN"/>
    <property type="match status" value="1"/>
</dbReference>
<feature type="region of interest" description="Disordered" evidence="2">
    <location>
        <begin position="900"/>
        <end position="959"/>
    </location>
</feature>
<dbReference type="GO" id="GO:0007346">
    <property type="term" value="P:regulation of mitotic cell cycle"/>
    <property type="evidence" value="ECO:0007669"/>
    <property type="project" value="EnsemblMetazoa"/>
</dbReference>
<feature type="compositionally biased region" description="Basic and acidic residues" evidence="2">
    <location>
        <begin position="777"/>
        <end position="787"/>
    </location>
</feature>
<evidence type="ECO:0008006" key="5">
    <source>
        <dbReference type="Google" id="ProtNLM"/>
    </source>
</evidence>
<feature type="region of interest" description="Disordered" evidence="2">
    <location>
        <begin position="777"/>
        <end position="805"/>
    </location>
</feature>
<dbReference type="InParanoid" id="B3MGZ4"/>
<dbReference type="eggNOG" id="KOG3971">
    <property type="taxonomic scope" value="Eukaryota"/>
</dbReference>
<dbReference type="PhylomeDB" id="B3MGZ4"/>
<sequence>MQRYKELYKEQSLALSPRNHCQSNRERQRAARAKQREDVFHSNRIISISPTPIKAKQPPPPSPQIVEVKENLVPKQEKSEEAEQKVPQQPICTEPVQKELPGTTKTARHQQFLQRFMQWKNTRKEERKQQIQARRGAISATAANQTTTFHQSKAFQAPKSVAAHPEAEGKKDPPVFVPPKRASIYVIANPTTKGKAKEPSAVRLEPIRTQRVATTAGSRPKTTIPTPSSKPSAQQLSKTPALRQPVGFAAKPQSLAKQPLKPTSVRPPTNTLRPRVPSGTAVRTTIPKPMPARPAIVRPRPPSALRIKSQAPSALNAPAPAPKLANVRNQPFERPAVNRVAEVRGAKITKPQPIRGGGGAASKFKDSAATKHMAVNKSTRMKAGVEKKSYMNLQKKARLMPDLKSELIEAATVELPPNTPLEDHHGDNPFLAQNTSTQFRTHNGNASLEAAFGDLTSLSPLAPAKSEGENSAKRQLLPAEEAVQKPLPAAKKKFDFTRYSVANTPLEDSLILDPLPQMIQEDQPAAESAADSTLILKSQNKLGDSVDSTLVPAMEKTPPRRDSLPNYLSPFVSVSRGKVNSRSEREKRNSMYLPDEDAPVEVRRAIESVLYFRLQLENEVKRLHSLCSEWEAYSRENETRLMETGGMDMINVTIGQTRLLTSKKMMQFSGLIDRCEEGATGKNRKPDDGSEDTKPVQPEDLEGWWDMLRLQSENVDKRFDNLNHWKANDWIDPDAVVEEVKEAKPEPKAKPKLTRNMKIKSKAKPSSSLQQFLRKAHADMKKTKVEEVQETSNAPSTPKRRSSRVFVVRDRKSFSPARTVIRMSTGEGRTSIAPNALLKTALIAAAEQNVANKTPPRPRASILKTPGTLKRQNRGVIFSAKKKVRRFEFTYDEGNISDGGIDKLEDCEEDMSLEERRSLEKRNESGEDSTASAGENGRTPRSYTLRNRRVHLRPSSEFM</sequence>
<organism evidence="3 4">
    <name type="scientific">Drosophila ananassae</name>
    <name type="common">Fruit fly</name>
    <dbReference type="NCBI Taxonomy" id="7217"/>
    <lineage>
        <taxon>Eukaryota</taxon>
        <taxon>Metazoa</taxon>
        <taxon>Ecdysozoa</taxon>
        <taxon>Arthropoda</taxon>
        <taxon>Hexapoda</taxon>
        <taxon>Insecta</taxon>
        <taxon>Pterygota</taxon>
        <taxon>Neoptera</taxon>
        <taxon>Endopterygota</taxon>
        <taxon>Diptera</taxon>
        <taxon>Brachycera</taxon>
        <taxon>Muscomorpha</taxon>
        <taxon>Ephydroidea</taxon>
        <taxon>Drosophilidae</taxon>
        <taxon>Drosophila</taxon>
        <taxon>Sophophora</taxon>
    </lineage>
</organism>
<dbReference type="GO" id="GO:0051382">
    <property type="term" value="P:kinetochore assembly"/>
    <property type="evidence" value="ECO:0007669"/>
    <property type="project" value="EnsemblMetazoa"/>
</dbReference>
<dbReference type="Proteomes" id="UP000007801">
    <property type="component" value="Unassembled WGS sequence"/>
</dbReference>
<evidence type="ECO:0000256" key="1">
    <source>
        <dbReference type="ARBA" id="ARBA00008839"/>
    </source>
</evidence>
<protein>
    <recommendedName>
        <fullName evidence="5">Guanylate kinase-associated protein mars</fullName>
    </recommendedName>
</protein>
<reference evidence="3 4" key="1">
    <citation type="journal article" date="2007" name="Nature">
        <title>Evolution of genes and genomes on the Drosophila phylogeny.</title>
        <authorList>
            <consortium name="Drosophila 12 Genomes Consortium"/>
            <person name="Clark A.G."/>
            <person name="Eisen M.B."/>
            <person name="Smith D.R."/>
            <person name="Bergman C.M."/>
            <person name="Oliver B."/>
            <person name="Markow T.A."/>
            <person name="Kaufman T.C."/>
            <person name="Kellis M."/>
            <person name="Gelbart W."/>
            <person name="Iyer V.N."/>
            <person name="Pollard D.A."/>
            <person name="Sackton T.B."/>
            <person name="Larracuente A.M."/>
            <person name="Singh N.D."/>
            <person name="Abad J.P."/>
            <person name="Abt D.N."/>
            <person name="Adryan B."/>
            <person name="Aguade M."/>
            <person name="Akashi H."/>
            <person name="Anderson W.W."/>
            <person name="Aquadro C.F."/>
            <person name="Ardell D.H."/>
            <person name="Arguello R."/>
            <person name="Artieri C.G."/>
            <person name="Barbash D.A."/>
            <person name="Barker D."/>
            <person name="Barsanti P."/>
            <person name="Batterham P."/>
            <person name="Batzoglou S."/>
            <person name="Begun D."/>
            <person name="Bhutkar A."/>
            <person name="Blanco E."/>
            <person name="Bosak S.A."/>
            <person name="Bradley R.K."/>
            <person name="Brand A.D."/>
            <person name="Brent M.R."/>
            <person name="Brooks A.N."/>
            <person name="Brown R.H."/>
            <person name="Butlin R.K."/>
            <person name="Caggese C."/>
            <person name="Calvi B.R."/>
            <person name="Bernardo de Carvalho A."/>
            <person name="Caspi A."/>
            <person name="Castrezana S."/>
            <person name="Celniker S.E."/>
            <person name="Chang J.L."/>
            <person name="Chapple C."/>
            <person name="Chatterji S."/>
            <person name="Chinwalla A."/>
            <person name="Civetta A."/>
            <person name="Clifton S.W."/>
            <person name="Comeron J.M."/>
            <person name="Costello J.C."/>
            <person name="Coyne J.A."/>
            <person name="Daub J."/>
            <person name="David R.G."/>
            <person name="Delcher A.L."/>
            <person name="Delehaunty K."/>
            <person name="Do C.B."/>
            <person name="Ebling H."/>
            <person name="Edwards K."/>
            <person name="Eickbush T."/>
            <person name="Evans J.D."/>
            <person name="Filipski A."/>
            <person name="Findeiss S."/>
            <person name="Freyhult E."/>
            <person name="Fulton L."/>
            <person name="Fulton R."/>
            <person name="Garcia A.C."/>
            <person name="Gardiner A."/>
            <person name="Garfield D.A."/>
            <person name="Garvin B.E."/>
            <person name="Gibson G."/>
            <person name="Gilbert D."/>
            <person name="Gnerre S."/>
            <person name="Godfrey J."/>
            <person name="Good R."/>
            <person name="Gotea V."/>
            <person name="Gravely B."/>
            <person name="Greenberg A.J."/>
            <person name="Griffiths-Jones S."/>
            <person name="Gross S."/>
            <person name="Guigo R."/>
            <person name="Gustafson E.A."/>
            <person name="Haerty W."/>
            <person name="Hahn M.W."/>
            <person name="Halligan D.L."/>
            <person name="Halpern A.L."/>
            <person name="Halter G.M."/>
            <person name="Han M.V."/>
            <person name="Heger A."/>
            <person name="Hillier L."/>
            <person name="Hinrichs A.S."/>
            <person name="Holmes I."/>
            <person name="Hoskins R.A."/>
            <person name="Hubisz M.J."/>
            <person name="Hultmark D."/>
            <person name="Huntley M.A."/>
            <person name="Jaffe D.B."/>
            <person name="Jagadeeshan S."/>
            <person name="Jeck W.R."/>
            <person name="Johnson J."/>
            <person name="Jones C.D."/>
            <person name="Jordan W.C."/>
            <person name="Karpen G.H."/>
            <person name="Kataoka E."/>
            <person name="Keightley P.D."/>
            <person name="Kheradpour P."/>
            <person name="Kirkness E.F."/>
            <person name="Koerich L.B."/>
            <person name="Kristiansen K."/>
            <person name="Kudrna D."/>
            <person name="Kulathinal R.J."/>
            <person name="Kumar S."/>
            <person name="Kwok R."/>
            <person name="Lander E."/>
            <person name="Langley C.H."/>
            <person name="Lapoint R."/>
            <person name="Lazzaro B.P."/>
            <person name="Lee S.J."/>
            <person name="Levesque L."/>
            <person name="Li R."/>
            <person name="Lin C.F."/>
            <person name="Lin M.F."/>
            <person name="Lindblad-Toh K."/>
            <person name="Llopart A."/>
            <person name="Long M."/>
            <person name="Low L."/>
            <person name="Lozovsky E."/>
            <person name="Lu J."/>
            <person name="Luo M."/>
            <person name="Machado C.A."/>
            <person name="Makalowski W."/>
            <person name="Marzo M."/>
            <person name="Matsuda M."/>
            <person name="Matzkin L."/>
            <person name="McAllister B."/>
            <person name="McBride C.S."/>
            <person name="McKernan B."/>
            <person name="McKernan K."/>
            <person name="Mendez-Lago M."/>
            <person name="Minx P."/>
            <person name="Mollenhauer M.U."/>
            <person name="Montooth K."/>
            <person name="Mount S.M."/>
            <person name="Mu X."/>
            <person name="Myers E."/>
            <person name="Negre B."/>
            <person name="Newfeld S."/>
            <person name="Nielsen R."/>
            <person name="Noor M.A."/>
            <person name="O'Grady P."/>
            <person name="Pachter L."/>
            <person name="Papaceit M."/>
            <person name="Parisi M.J."/>
            <person name="Parisi M."/>
            <person name="Parts L."/>
            <person name="Pedersen J.S."/>
            <person name="Pesole G."/>
            <person name="Phillippy A.M."/>
            <person name="Ponting C.P."/>
            <person name="Pop M."/>
            <person name="Porcelli D."/>
            <person name="Powell J.R."/>
            <person name="Prohaska S."/>
            <person name="Pruitt K."/>
            <person name="Puig M."/>
            <person name="Quesneville H."/>
            <person name="Ram K.R."/>
            <person name="Rand D."/>
            <person name="Rasmussen M.D."/>
            <person name="Reed L.K."/>
            <person name="Reenan R."/>
            <person name="Reily A."/>
            <person name="Remington K.A."/>
            <person name="Rieger T.T."/>
            <person name="Ritchie M.G."/>
            <person name="Robin C."/>
            <person name="Rogers Y.H."/>
            <person name="Rohde C."/>
            <person name="Rozas J."/>
            <person name="Rubenfield M.J."/>
            <person name="Ruiz A."/>
            <person name="Russo S."/>
            <person name="Salzberg S.L."/>
            <person name="Sanchez-Gracia A."/>
            <person name="Saranga D.J."/>
            <person name="Sato H."/>
            <person name="Schaeffer S.W."/>
            <person name="Schatz M.C."/>
            <person name="Schlenke T."/>
            <person name="Schwartz R."/>
            <person name="Segarra C."/>
            <person name="Singh R.S."/>
            <person name="Sirot L."/>
            <person name="Sirota M."/>
            <person name="Sisneros N.B."/>
            <person name="Smith C.D."/>
            <person name="Smith T.F."/>
            <person name="Spieth J."/>
            <person name="Stage D.E."/>
            <person name="Stark A."/>
            <person name="Stephan W."/>
            <person name="Strausberg R.L."/>
            <person name="Strempel S."/>
            <person name="Sturgill D."/>
            <person name="Sutton G."/>
            <person name="Sutton G.G."/>
            <person name="Tao W."/>
            <person name="Teichmann S."/>
            <person name="Tobari Y.N."/>
            <person name="Tomimura Y."/>
            <person name="Tsolas J.M."/>
            <person name="Valente V.L."/>
            <person name="Venter E."/>
            <person name="Venter J.C."/>
            <person name="Vicario S."/>
            <person name="Vieira F.G."/>
            <person name="Vilella A.J."/>
            <person name="Villasante A."/>
            <person name="Walenz B."/>
            <person name="Wang J."/>
            <person name="Wasserman M."/>
            <person name="Watts T."/>
            <person name="Wilson D."/>
            <person name="Wilson R.K."/>
            <person name="Wing R.A."/>
            <person name="Wolfner M.F."/>
            <person name="Wong A."/>
            <person name="Wong G.K."/>
            <person name="Wu C.I."/>
            <person name="Wu G."/>
            <person name="Yamamoto D."/>
            <person name="Yang H.P."/>
            <person name="Yang S.P."/>
            <person name="Yorke J.A."/>
            <person name="Yoshida K."/>
            <person name="Zdobnov E."/>
            <person name="Zhang P."/>
            <person name="Zhang Y."/>
            <person name="Zimin A.V."/>
            <person name="Baldwin J."/>
            <person name="Abdouelleil A."/>
            <person name="Abdulkadir J."/>
            <person name="Abebe A."/>
            <person name="Abera B."/>
            <person name="Abreu J."/>
            <person name="Acer S.C."/>
            <person name="Aftuck L."/>
            <person name="Alexander A."/>
            <person name="An P."/>
            <person name="Anderson E."/>
            <person name="Anderson S."/>
            <person name="Arachi H."/>
            <person name="Azer M."/>
            <person name="Bachantsang P."/>
            <person name="Barry A."/>
            <person name="Bayul T."/>
            <person name="Berlin A."/>
            <person name="Bessette D."/>
            <person name="Bloom T."/>
            <person name="Blye J."/>
            <person name="Boguslavskiy L."/>
            <person name="Bonnet C."/>
            <person name="Boukhgalter B."/>
            <person name="Bourzgui I."/>
            <person name="Brown A."/>
            <person name="Cahill P."/>
            <person name="Channer S."/>
            <person name="Cheshatsang Y."/>
            <person name="Chuda L."/>
            <person name="Citroen M."/>
            <person name="Collymore A."/>
            <person name="Cooke P."/>
            <person name="Costello M."/>
            <person name="D'Aco K."/>
            <person name="Daza R."/>
            <person name="De Haan G."/>
            <person name="DeGray S."/>
            <person name="DeMaso C."/>
            <person name="Dhargay N."/>
            <person name="Dooley K."/>
            <person name="Dooley E."/>
            <person name="Doricent M."/>
            <person name="Dorje P."/>
            <person name="Dorjee K."/>
            <person name="Dupes A."/>
            <person name="Elong R."/>
            <person name="Falk J."/>
            <person name="Farina A."/>
            <person name="Faro S."/>
            <person name="Ferguson D."/>
            <person name="Fisher S."/>
            <person name="Foley C.D."/>
            <person name="Franke A."/>
            <person name="Friedrich D."/>
            <person name="Gadbois L."/>
            <person name="Gearin G."/>
            <person name="Gearin C.R."/>
            <person name="Giannoukos G."/>
            <person name="Goode T."/>
            <person name="Graham J."/>
            <person name="Grandbois E."/>
            <person name="Grewal S."/>
            <person name="Gyaltsen K."/>
            <person name="Hafez N."/>
            <person name="Hagos B."/>
            <person name="Hall J."/>
            <person name="Henson C."/>
            <person name="Hollinger A."/>
            <person name="Honan T."/>
            <person name="Huard M.D."/>
            <person name="Hughes L."/>
            <person name="Hurhula B."/>
            <person name="Husby M.E."/>
            <person name="Kamat A."/>
            <person name="Kanga B."/>
            <person name="Kashin S."/>
            <person name="Khazanovich D."/>
            <person name="Kisner P."/>
            <person name="Lance K."/>
            <person name="Lara M."/>
            <person name="Lee W."/>
            <person name="Lennon N."/>
            <person name="Letendre F."/>
            <person name="LeVine R."/>
            <person name="Lipovsky A."/>
            <person name="Liu X."/>
            <person name="Liu J."/>
            <person name="Liu S."/>
            <person name="Lokyitsang T."/>
            <person name="Lokyitsang Y."/>
            <person name="Lubonja R."/>
            <person name="Lui A."/>
            <person name="MacDonald P."/>
            <person name="Magnisalis V."/>
            <person name="Maru K."/>
            <person name="Matthews C."/>
            <person name="McCusker W."/>
            <person name="McDonough S."/>
            <person name="Mehta T."/>
            <person name="Meldrim J."/>
            <person name="Meneus L."/>
            <person name="Mihai O."/>
            <person name="Mihalev A."/>
            <person name="Mihova T."/>
            <person name="Mittelman R."/>
            <person name="Mlenga V."/>
            <person name="Montmayeur A."/>
            <person name="Mulrain L."/>
            <person name="Navidi A."/>
            <person name="Naylor J."/>
            <person name="Negash T."/>
            <person name="Nguyen T."/>
            <person name="Nguyen N."/>
            <person name="Nicol R."/>
            <person name="Norbu C."/>
            <person name="Norbu N."/>
            <person name="Novod N."/>
            <person name="O'Neill B."/>
            <person name="Osman S."/>
            <person name="Markiewicz E."/>
            <person name="Oyono O.L."/>
            <person name="Patti C."/>
            <person name="Phunkhang P."/>
            <person name="Pierre F."/>
            <person name="Priest M."/>
            <person name="Raghuraman S."/>
            <person name="Rege F."/>
            <person name="Reyes R."/>
            <person name="Rise C."/>
            <person name="Rogov P."/>
            <person name="Ross K."/>
            <person name="Ryan E."/>
            <person name="Settipalli S."/>
            <person name="Shea T."/>
            <person name="Sherpa N."/>
            <person name="Shi L."/>
            <person name="Shih D."/>
            <person name="Sparrow T."/>
            <person name="Spaulding J."/>
            <person name="Stalker J."/>
            <person name="Stange-Thomann N."/>
            <person name="Stavropoulos S."/>
            <person name="Stone C."/>
            <person name="Strader C."/>
            <person name="Tesfaye S."/>
            <person name="Thomson T."/>
            <person name="Thoulutsang Y."/>
            <person name="Thoulutsang D."/>
            <person name="Topham K."/>
            <person name="Topping I."/>
            <person name="Tsamla T."/>
            <person name="Vassiliev H."/>
            <person name="Vo A."/>
            <person name="Wangchuk T."/>
            <person name="Wangdi T."/>
            <person name="Weiand M."/>
            <person name="Wilkinson J."/>
            <person name="Wilson A."/>
            <person name="Yadav S."/>
            <person name="Young G."/>
            <person name="Yu Q."/>
            <person name="Zembek L."/>
            <person name="Zhong D."/>
            <person name="Zimmer A."/>
            <person name="Zwirko Z."/>
            <person name="Jaffe D.B."/>
            <person name="Alvarez P."/>
            <person name="Brockman W."/>
            <person name="Butler J."/>
            <person name="Chin C."/>
            <person name="Gnerre S."/>
            <person name="Grabherr M."/>
            <person name="Kleber M."/>
            <person name="Mauceli E."/>
            <person name="MacCallum I."/>
        </authorList>
    </citation>
    <scope>NUCLEOTIDE SEQUENCE [LARGE SCALE GENOMIC DNA]</scope>
    <source>
        <strain evidence="4">Tucson 14024-0371.13</strain>
    </source>
</reference>
<feature type="region of interest" description="Disordered" evidence="2">
    <location>
        <begin position="459"/>
        <end position="484"/>
    </location>
</feature>
<feature type="region of interest" description="Disordered" evidence="2">
    <location>
        <begin position="677"/>
        <end position="698"/>
    </location>
</feature>
<feature type="region of interest" description="Disordered" evidence="2">
    <location>
        <begin position="130"/>
        <end position="176"/>
    </location>
</feature>
<dbReference type="GO" id="GO:0072686">
    <property type="term" value="C:mitotic spindle"/>
    <property type="evidence" value="ECO:0007669"/>
    <property type="project" value="EnsemblMetazoa"/>
</dbReference>
<dbReference type="STRING" id="7217.B3MGZ4"/>
<feature type="compositionally biased region" description="Basic and acidic residues" evidence="2">
    <location>
        <begin position="677"/>
        <end position="694"/>
    </location>
</feature>
<dbReference type="HOGENOM" id="CLU_308428_0_0_1"/>
<dbReference type="EMBL" id="CH902619">
    <property type="protein sequence ID" value="EDV37912.1"/>
    <property type="molecule type" value="Genomic_DNA"/>
</dbReference>
<dbReference type="GO" id="GO:0008157">
    <property type="term" value="F:protein phosphatase 1 binding"/>
    <property type="evidence" value="ECO:0007669"/>
    <property type="project" value="EnsemblMetazoa"/>
</dbReference>
<accession>B3MGZ4</accession>
<evidence type="ECO:0000313" key="3">
    <source>
        <dbReference type="EMBL" id="EDV37912.1"/>
    </source>
</evidence>
<gene>
    <name evidence="3" type="primary">Dana\GF13697</name>
    <name evidence="3" type="synonym">dana_GLEANR_13703</name>
    <name evidence="3" type="ORF">GF13697</name>
</gene>
<dbReference type="GO" id="GO:0005654">
    <property type="term" value="C:nucleoplasm"/>
    <property type="evidence" value="ECO:0007669"/>
    <property type="project" value="EnsemblMetazoa"/>
</dbReference>
<dbReference type="GO" id="GO:0005737">
    <property type="term" value="C:cytoplasm"/>
    <property type="evidence" value="ECO:0007669"/>
    <property type="project" value="EnsemblMetazoa"/>
</dbReference>
<feature type="compositionally biased region" description="Polar residues" evidence="2">
    <location>
        <begin position="928"/>
        <end position="945"/>
    </location>
</feature>
<dbReference type="GO" id="GO:0007059">
    <property type="term" value="P:chromosome segregation"/>
    <property type="evidence" value="ECO:0007669"/>
    <property type="project" value="EnsemblMetazoa"/>
</dbReference>
<dbReference type="GO" id="GO:0007052">
    <property type="term" value="P:mitotic spindle organization"/>
    <property type="evidence" value="ECO:0007669"/>
    <property type="project" value="EnsemblMetazoa"/>
</dbReference>
<comment type="similarity">
    <text evidence="1">Belongs to the SAPAP family.</text>
</comment>
<dbReference type="GO" id="GO:0008017">
    <property type="term" value="F:microtubule binding"/>
    <property type="evidence" value="ECO:0007669"/>
    <property type="project" value="EnsemblMetazoa"/>
</dbReference>
<keyword evidence="4" id="KW-1185">Reference proteome</keyword>
<dbReference type="PANTHER" id="PTHR12353:SF1">
    <property type="entry name" value="DISKS LARGE-ASSOCIATED PROTEIN 5"/>
    <property type="match status" value="1"/>
</dbReference>
<dbReference type="GO" id="GO:0005828">
    <property type="term" value="C:kinetochore microtubule"/>
    <property type="evidence" value="ECO:0007669"/>
    <property type="project" value="EnsemblMetazoa"/>
</dbReference>
<feature type="region of interest" description="Disordered" evidence="2">
    <location>
        <begin position="1"/>
        <end position="106"/>
    </location>
</feature>
<feature type="compositionally biased region" description="Polar residues" evidence="2">
    <location>
        <begin position="141"/>
        <end position="154"/>
    </location>
</feature>
<evidence type="ECO:0000313" key="4">
    <source>
        <dbReference type="Proteomes" id="UP000007801"/>
    </source>
</evidence>
<dbReference type="Pfam" id="PF03359">
    <property type="entry name" value="GKAP"/>
    <property type="match status" value="1"/>
</dbReference>